<dbReference type="AlphaFoldDB" id="A0A964FEI6"/>
<proteinExistence type="predicted"/>
<gene>
    <name evidence="3" type="ORF">I4641_02920</name>
</gene>
<evidence type="ECO:0000256" key="2">
    <source>
        <dbReference type="SAM" id="Phobius"/>
    </source>
</evidence>
<dbReference type="RefSeq" id="WP_229638949.1">
    <property type="nucleotide sequence ID" value="NZ_JADWDC010000004.1"/>
</dbReference>
<name>A0A964FEI6_9CYAN</name>
<reference evidence="3" key="1">
    <citation type="journal article" date="2021" name="Antonie Van Leeuwenhoek">
        <title>Draft genome and description of Waterburya agarophytonicola gen. nov. sp. nov. (Pleurocapsales, Cyanobacteria): a seaweed symbiont.</title>
        <authorList>
            <person name="Bonthond G."/>
            <person name="Shalygin S."/>
            <person name="Bayer T."/>
            <person name="Weinberger F."/>
        </authorList>
    </citation>
    <scope>NUCLEOTIDE SEQUENCE</scope>
    <source>
        <strain evidence="3">KI4</strain>
    </source>
</reference>
<feature type="compositionally biased region" description="Polar residues" evidence="1">
    <location>
        <begin position="1"/>
        <end position="42"/>
    </location>
</feature>
<comment type="caution">
    <text evidence="3">The sequence shown here is derived from an EMBL/GenBank/DDBJ whole genome shotgun (WGS) entry which is preliminary data.</text>
</comment>
<protein>
    <submittedName>
        <fullName evidence="3">Uncharacterized protein</fullName>
    </submittedName>
</protein>
<evidence type="ECO:0000256" key="1">
    <source>
        <dbReference type="SAM" id="MobiDB-lite"/>
    </source>
</evidence>
<keyword evidence="2" id="KW-0812">Transmembrane</keyword>
<organism evidence="3 4">
    <name type="scientific">Waterburya agarophytonicola KI4</name>
    <dbReference type="NCBI Taxonomy" id="2874699"/>
    <lineage>
        <taxon>Bacteria</taxon>
        <taxon>Bacillati</taxon>
        <taxon>Cyanobacteriota</taxon>
        <taxon>Cyanophyceae</taxon>
        <taxon>Pleurocapsales</taxon>
        <taxon>Hyellaceae</taxon>
        <taxon>Waterburya</taxon>
        <taxon>Waterburya agarophytonicola</taxon>
    </lineage>
</organism>
<keyword evidence="2" id="KW-0472">Membrane</keyword>
<evidence type="ECO:0000313" key="4">
    <source>
        <dbReference type="Proteomes" id="UP000729733"/>
    </source>
</evidence>
<keyword evidence="2" id="KW-1133">Transmembrane helix</keyword>
<dbReference type="EMBL" id="JADWDC010000004">
    <property type="protein sequence ID" value="MCC0175932.1"/>
    <property type="molecule type" value="Genomic_DNA"/>
</dbReference>
<feature type="compositionally biased region" description="Basic and acidic residues" evidence="1">
    <location>
        <begin position="49"/>
        <end position="63"/>
    </location>
</feature>
<feature type="region of interest" description="Disordered" evidence="1">
    <location>
        <begin position="1"/>
        <end position="67"/>
    </location>
</feature>
<accession>A0A964FEI6</accession>
<feature type="transmembrane region" description="Helical" evidence="2">
    <location>
        <begin position="82"/>
        <end position="104"/>
    </location>
</feature>
<dbReference type="Proteomes" id="UP000729733">
    <property type="component" value="Unassembled WGS sequence"/>
</dbReference>
<evidence type="ECO:0000313" key="3">
    <source>
        <dbReference type="EMBL" id="MCC0175932.1"/>
    </source>
</evidence>
<sequence length="110" mass="12069">MSFQSLIAHNGVTHQKSNPVEQSKGSTIENKPNKQPNTNSKTVLPEGKLSSEKQILEAPESKTEALPVTETQSLPILARATLFPGFGESIFTLLIASPFLLFGLKKWLHK</sequence>
<keyword evidence="4" id="KW-1185">Reference proteome</keyword>